<evidence type="ECO:0000313" key="2">
    <source>
        <dbReference type="Proteomes" id="UP000467840"/>
    </source>
</evidence>
<dbReference type="AlphaFoldDB" id="A0A6A6LCA7"/>
<organism evidence="1 2">
    <name type="scientific">Hevea brasiliensis</name>
    <name type="common">Para rubber tree</name>
    <name type="synonym">Siphonia brasiliensis</name>
    <dbReference type="NCBI Taxonomy" id="3981"/>
    <lineage>
        <taxon>Eukaryota</taxon>
        <taxon>Viridiplantae</taxon>
        <taxon>Streptophyta</taxon>
        <taxon>Embryophyta</taxon>
        <taxon>Tracheophyta</taxon>
        <taxon>Spermatophyta</taxon>
        <taxon>Magnoliopsida</taxon>
        <taxon>eudicotyledons</taxon>
        <taxon>Gunneridae</taxon>
        <taxon>Pentapetalae</taxon>
        <taxon>rosids</taxon>
        <taxon>fabids</taxon>
        <taxon>Malpighiales</taxon>
        <taxon>Euphorbiaceae</taxon>
        <taxon>Crotonoideae</taxon>
        <taxon>Micrandreae</taxon>
        <taxon>Hevea</taxon>
    </lineage>
</organism>
<sequence length="185" mass="20048">MAAGDQSEWAAFTYAAAPLACGQDMDVPEIILNFAILESPKEEEGGATGDQAAWMSTPGAVRSGGVFSHVKISGHFQKQNKGSSLRVVLSTKAVIFLDYLENIWAETFRGQLKATSLRSESAMMAPTPLATKMPEPSPILSHKTIFPATLYEFIVPATVNVQGERLKVVYRSGPSFPAEFEVRIP</sequence>
<protein>
    <submittedName>
        <fullName evidence="1">Uncharacterized protein</fullName>
    </submittedName>
</protein>
<dbReference type="EMBL" id="JAAGAX010000011">
    <property type="protein sequence ID" value="KAF2297646.1"/>
    <property type="molecule type" value="Genomic_DNA"/>
</dbReference>
<dbReference type="Proteomes" id="UP000467840">
    <property type="component" value="Chromosome 1"/>
</dbReference>
<name>A0A6A6LCA7_HEVBR</name>
<gene>
    <name evidence="1" type="ORF">GH714_001872</name>
</gene>
<proteinExistence type="predicted"/>
<comment type="caution">
    <text evidence="1">The sequence shown here is derived from an EMBL/GenBank/DDBJ whole genome shotgun (WGS) entry which is preliminary data.</text>
</comment>
<evidence type="ECO:0000313" key="1">
    <source>
        <dbReference type="EMBL" id="KAF2297646.1"/>
    </source>
</evidence>
<accession>A0A6A6LCA7</accession>
<keyword evidence="2" id="KW-1185">Reference proteome</keyword>
<reference evidence="1 2" key="1">
    <citation type="journal article" date="2020" name="Mol. Plant">
        <title>The Chromosome-Based Rubber Tree Genome Provides New Insights into Spurge Genome Evolution and Rubber Biosynthesis.</title>
        <authorList>
            <person name="Liu J."/>
            <person name="Shi C."/>
            <person name="Shi C.C."/>
            <person name="Li W."/>
            <person name="Zhang Q.J."/>
            <person name="Zhang Y."/>
            <person name="Li K."/>
            <person name="Lu H.F."/>
            <person name="Shi C."/>
            <person name="Zhu S.T."/>
            <person name="Xiao Z.Y."/>
            <person name="Nan H."/>
            <person name="Yue Y."/>
            <person name="Zhu X.G."/>
            <person name="Wu Y."/>
            <person name="Hong X.N."/>
            <person name="Fan G.Y."/>
            <person name="Tong Y."/>
            <person name="Zhang D."/>
            <person name="Mao C.L."/>
            <person name="Liu Y.L."/>
            <person name="Hao S.J."/>
            <person name="Liu W.Q."/>
            <person name="Lv M.Q."/>
            <person name="Zhang H.B."/>
            <person name="Liu Y."/>
            <person name="Hu-Tang G.R."/>
            <person name="Wang J.P."/>
            <person name="Wang J.H."/>
            <person name="Sun Y.H."/>
            <person name="Ni S.B."/>
            <person name="Chen W.B."/>
            <person name="Zhang X.C."/>
            <person name="Jiao Y.N."/>
            <person name="Eichler E.E."/>
            <person name="Li G.H."/>
            <person name="Liu X."/>
            <person name="Gao L.Z."/>
        </authorList>
    </citation>
    <scope>NUCLEOTIDE SEQUENCE [LARGE SCALE GENOMIC DNA]</scope>
    <source>
        <strain evidence="2">cv. GT1</strain>
        <tissue evidence="1">Leaf</tissue>
    </source>
</reference>